<feature type="binding site" evidence="7">
    <location>
        <position position="129"/>
    </location>
    <ligand>
        <name>Zn(2+)</name>
        <dbReference type="ChEBI" id="CHEBI:29105"/>
        <label>2</label>
    </ligand>
</feature>
<protein>
    <recommendedName>
        <fullName evidence="7">Hydroxyacylglutathione hydrolase</fullName>
        <ecNumber evidence="7">3.1.2.6</ecNumber>
    </recommendedName>
    <alternativeName>
        <fullName evidence="7">Glyoxalase II</fullName>
        <shortName evidence="7">Glx II</shortName>
    </alternativeName>
</protein>
<keyword evidence="5 7" id="KW-0378">Hydrolase</keyword>
<dbReference type="InterPro" id="IPR032282">
    <property type="entry name" value="HAGH_C"/>
</dbReference>
<feature type="domain" description="Metallo-beta-lactamase" evidence="8">
    <location>
        <begin position="13"/>
        <end position="167"/>
    </location>
</feature>
<evidence type="ECO:0000256" key="3">
    <source>
        <dbReference type="ARBA" id="ARBA00006759"/>
    </source>
</evidence>
<dbReference type="Pfam" id="PF16123">
    <property type="entry name" value="HAGH_C"/>
    <property type="match status" value="1"/>
</dbReference>
<dbReference type="HAMAP" id="MF_01374">
    <property type="entry name" value="Glyoxalase_2"/>
    <property type="match status" value="1"/>
</dbReference>
<dbReference type="CDD" id="cd07723">
    <property type="entry name" value="hydroxyacylglutathione_hydrolase_MBL-fold"/>
    <property type="match status" value="1"/>
</dbReference>
<evidence type="ECO:0000256" key="2">
    <source>
        <dbReference type="ARBA" id="ARBA00004963"/>
    </source>
</evidence>
<organism evidence="9 10">
    <name type="scientific">Uliginosibacterium aquaticum</name>
    <dbReference type="NCBI Taxonomy" id="2731212"/>
    <lineage>
        <taxon>Bacteria</taxon>
        <taxon>Pseudomonadati</taxon>
        <taxon>Pseudomonadota</taxon>
        <taxon>Betaproteobacteria</taxon>
        <taxon>Rhodocyclales</taxon>
        <taxon>Zoogloeaceae</taxon>
        <taxon>Uliginosibacterium</taxon>
    </lineage>
</organism>
<keyword evidence="6 7" id="KW-0862">Zinc</keyword>
<dbReference type="SUPFAM" id="SSF56281">
    <property type="entry name" value="Metallo-hydrolase/oxidoreductase"/>
    <property type="match status" value="1"/>
</dbReference>
<comment type="subunit">
    <text evidence="7">Monomer.</text>
</comment>
<feature type="binding site" evidence="7">
    <location>
        <position position="59"/>
    </location>
    <ligand>
        <name>Zn(2+)</name>
        <dbReference type="ChEBI" id="CHEBI:29105"/>
        <label>2</label>
    </ligand>
</feature>
<evidence type="ECO:0000256" key="1">
    <source>
        <dbReference type="ARBA" id="ARBA00001623"/>
    </source>
</evidence>
<dbReference type="InterPro" id="IPR001279">
    <property type="entry name" value="Metallo-B-lactamas"/>
</dbReference>
<dbReference type="SMART" id="SM00849">
    <property type="entry name" value="Lactamase_B"/>
    <property type="match status" value="1"/>
</dbReference>
<keyword evidence="4 7" id="KW-0479">Metal-binding</keyword>
<sequence length="255" mass="27370">MTLRIVPVSALRDNYIWALCSGTCCWLVDPGEAAPAEAFLAREGLVLGGILLTHRHADHQGGVAELLTTRSCPVLGPLSPAIPTVTNPLRGGEMIELAGLPGLAEIFATPGHTEEHIAYLWQGALFCGDTLFAGGCGRLLGGTAPQLHASLQMLANLPGDTRICCAHEYTLSNLAFAAAVEPTNLAITRRRAHCETLRSEAHPTVPSHLRDELETNPFLRCDQPAVRQAAEARAGHSLEEPLEVFSTLRGWKDSF</sequence>
<dbReference type="NCBIfam" id="TIGR03413">
    <property type="entry name" value="GSH_gloB"/>
    <property type="match status" value="1"/>
</dbReference>
<evidence type="ECO:0000313" key="9">
    <source>
        <dbReference type="EMBL" id="NSL56753.1"/>
    </source>
</evidence>
<dbReference type="PANTHER" id="PTHR43705:SF1">
    <property type="entry name" value="HYDROXYACYLGLUTATHIONE HYDROLASE GLOB"/>
    <property type="match status" value="1"/>
</dbReference>
<dbReference type="EC" id="3.1.2.6" evidence="7"/>
<evidence type="ECO:0000256" key="4">
    <source>
        <dbReference type="ARBA" id="ARBA00022723"/>
    </source>
</evidence>
<keyword evidence="10" id="KW-1185">Reference proteome</keyword>
<feature type="binding site" evidence="7">
    <location>
        <position position="54"/>
    </location>
    <ligand>
        <name>Zn(2+)</name>
        <dbReference type="ChEBI" id="CHEBI:29105"/>
        <label>1</label>
    </ligand>
</feature>
<dbReference type="InterPro" id="IPR036866">
    <property type="entry name" value="RibonucZ/Hydroxyglut_hydro"/>
</dbReference>
<accession>A0ABX2IR97</accession>
<dbReference type="InterPro" id="IPR050110">
    <property type="entry name" value="Glyoxalase_II_hydrolase"/>
</dbReference>
<dbReference type="InterPro" id="IPR035680">
    <property type="entry name" value="Clx_II_MBL"/>
</dbReference>
<evidence type="ECO:0000256" key="6">
    <source>
        <dbReference type="ARBA" id="ARBA00022833"/>
    </source>
</evidence>
<gene>
    <name evidence="7 9" type="primary">gloB</name>
    <name evidence="9" type="ORF">HJ583_017110</name>
</gene>
<comment type="pathway">
    <text evidence="2 7">Secondary metabolite metabolism; methylglyoxal degradation; (R)-lactate from methylglyoxal: step 2/2.</text>
</comment>
<comment type="catalytic activity">
    <reaction evidence="1 7">
        <text>an S-(2-hydroxyacyl)glutathione + H2O = a 2-hydroxy carboxylate + glutathione + H(+)</text>
        <dbReference type="Rhea" id="RHEA:21864"/>
        <dbReference type="ChEBI" id="CHEBI:15377"/>
        <dbReference type="ChEBI" id="CHEBI:15378"/>
        <dbReference type="ChEBI" id="CHEBI:57925"/>
        <dbReference type="ChEBI" id="CHEBI:58896"/>
        <dbReference type="ChEBI" id="CHEBI:71261"/>
        <dbReference type="EC" id="3.1.2.6"/>
    </reaction>
</comment>
<dbReference type="PIRSF" id="PIRSF005457">
    <property type="entry name" value="Glx"/>
    <property type="match status" value="1"/>
</dbReference>
<reference evidence="9 10" key="1">
    <citation type="submission" date="2020-06" db="EMBL/GenBank/DDBJ databases">
        <title>Draft genome of Uliginosibacterium sp. IMCC34675.</title>
        <authorList>
            <person name="Song J."/>
        </authorList>
    </citation>
    <scope>NUCLEOTIDE SEQUENCE [LARGE SCALE GENOMIC DNA]</scope>
    <source>
        <strain evidence="9 10">IMCC34675</strain>
    </source>
</reference>
<dbReference type="Pfam" id="PF00753">
    <property type="entry name" value="Lactamase_B"/>
    <property type="match status" value="1"/>
</dbReference>
<comment type="cofactor">
    <cofactor evidence="7">
        <name>Zn(2+)</name>
        <dbReference type="ChEBI" id="CHEBI:29105"/>
    </cofactor>
    <text evidence="7">Binds 2 Zn(2+) ions per subunit.</text>
</comment>
<proteinExistence type="inferred from homology"/>
<comment type="function">
    <text evidence="7">Thiolesterase that catalyzes the hydrolysis of S-D-lactoyl-glutathione to form glutathione and D-lactic acid.</text>
</comment>
<dbReference type="PANTHER" id="PTHR43705">
    <property type="entry name" value="HYDROXYACYLGLUTATHIONE HYDROLASE"/>
    <property type="match status" value="1"/>
</dbReference>
<dbReference type="Gene3D" id="3.60.15.10">
    <property type="entry name" value="Ribonuclease Z/Hydroxyacylglutathione hydrolase-like"/>
    <property type="match status" value="1"/>
</dbReference>
<evidence type="ECO:0000256" key="5">
    <source>
        <dbReference type="ARBA" id="ARBA00022801"/>
    </source>
</evidence>
<feature type="binding site" evidence="7">
    <location>
        <position position="112"/>
    </location>
    <ligand>
        <name>Zn(2+)</name>
        <dbReference type="ChEBI" id="CHEBI:29105"/>
        <label>1</label>
    </ligand>
</feature>
<dbReference type="GO" id="GO:0004416">
    <property type="term" value="F:hydroxyacylglutathione hydrolase activity"/>
    <property type="evidence" value="ECO:0007669"/>
    <property type="project" value="UniProtKB-EC"/>
</dbReference>
<feature type="binding site" evidence="7">
    <location>
        <position position="56"/>
    </location>
    <ligand>
        <name>Zn(2+)</name>
        <dbReference type="ChEBI" id="CHEBI:29105"/>
        <label>1</label>
    </ligand>
</feature>
<comment type="caution">
    <text evidence="9">The sequence shown here is derived from an EMBL/GenBank/DDBJ whole genome shotgun (WGS) entry which is preliminary data.</text>
</comment>
<feature type="binding site" evidence="7">
    <location>
        <position position="58"/>
    </location>
    <ligand>
        <name>Zn(2+)</name>
        <dbReference type="ChEBI" id="CHEBI:29105"/>
        <label>2</label>
    </ligand>
</feature>
<dbReference type="Proteomes" id="UP000778523">
    <property type="component" value="Unassembled WGS sequence"/>
</dbReference>
<name>A0ABX2IR97_9RHOO</name>
<comment type="similarity">
    <text evidence="3 7">Belongs to the metallo-beta-lactamase superfamily. Glyoxalase II family.</text>
</comment>
<evidence type="ECO:0000259" key="8">
    <source>
        <dbReference type="SMART" id="SM00849"/>
    </source>
</evidence>
<evidence type="ECO:0000256" key="7">
    <source>
        <dbReference type="HAMAP-Rule" id="MF_01374"/>
    </source>
</evidence>
<feature type="binding site" evidence="7">
    <location>
        <position position="129"/>
    </location>
    <ligand>
        <name>Zn(2+)</name>
        <dbReference type="ChEBI" id="CHEBI:29105"/>
        <label>1</label>
    </ligand>
</feature>
<dbReference type="EMBL" id="JABCSC020000005">
    <property type="protein sequence ID" value="NSL56753.1"/>
    <property type="molecule type" value="Genomic_DNA"/>
</dbReference>
<feature type="binding site" evidence="7">
    <location>
        <position position="167"/>
    </location>
    <ligand>
        <name>Zn(2+)</name>
        <dbReference type="ChEBI" id="CHEBI:29105"/>
        <label>2</label>
    </ligand>
</feature>
<evidence type="ECO:0000313" key="10">
    <source>
        <dbReference type="Proteomes" id="UP000778523"/>
    </source>
</evidence>
<dbReference type="InterPro" id="IPR017782">
    <property type="entry name" value="Hydroxyacylglutathione_Hdrlase"/>
</dbReference>